<dbReference type="AlphaFoldDB" id="A0A831WPT9"/>
<dbReference type="InterPro" id="IPR023393">
    <property type="entry name" value="START-like_dom_sf"/>
</dbReference>
<dbReference type="PANTHER" id="PTHR36166">
    <property type="entry name" value="CHROMOSOME 9, WHOLE GENOME SHOTGUN SEQUENCE"/>
    <property type="match status" value="1"/>
</dbReference>
<comment type="caution">
    <text evidence="1">The sequence shown here is derived from an EMBL/GenBank/DDBJ whole genome shotgun (WGS) entry which is preliminary data.</text>
</comment>
<proteinExistence type="predicted"/>
<accession>A0A831WPT9</accession>
<dbReference type="SUPFAM" id="SSF55961">
    <property type="entry name" value="Bet v1-like"/>
    <property type="match status" value="1"/>
</dbReference>
<dbReference type="CDD" id="cd07822">
    <property type="entry name" value="SRPBCC_4"/>
    <property type="match status" value="1"/>
</dbReference>
<dbReference type="Pfam" id="PF10604">
    <property type="entry name" value="Polyketide_cyc2"/>
    <property type="match status" value="1"/>
</dbReference>
<dbReference type="InterPro" id="IPR019587">
    <property type="entry name" value="Polyketide_cyclase/dehydratase"/>
</dbReference>
<name>A0A831WPT9_PROAE</name>
<reference evidence="1" key="1">
    <citation type="journal article" date="2020" name="mSystems">
        <title>Genome- and Community-Level Interaction Insights into Carbon Utilization and Element Cycling Functions of Hydrothermarchaeota in Hydrothermal Sediment.</title>
        <authorList>
            <person name="Zhou Z."/>
            <person name="Liu Y."/>
            <person name="Xu W."/>
            <person name="Pan J."/>
            <person name="Luo Z.H."/>
            <person name="Li M."/>
        </authorList>
    </citation>
    <scope>NUCLEOTIDE SEQUENCE [LARGE SCALE GENOMIC DNA]</scope>
    <source>
        <strain evidence="1">SpSt-1181</strain>
    </source>
</reference>
<organism evidence="1">
    <name type="scientific">Prosthecochloris aestuarii</name>
    <dbReference type="NCBI Taxonomy" id="1102"/>
    <lineage>
        <taxon>Bacteria</taxon>
        <taxon>Pseudomonadati</taxon>
        <taxon>Chlorobiota</taxon>
        <taxon>Chlorobiia</taxon>
        <taxon>Chlorobiales</taxon>
        <taxon>Chlorobiaceae</taxon>
        <taxon>Prosthecochloris</taxon>
    </lineage>
</organism>
<dbReference type="Proteomes" id="UP000886335">
    <property type="component" value="Unassembled WGS sequence"/>
</dbReference>
<dbReference type="Gene3D" id="3.30.530.20">
    <property type="match status" value="1"/>
</dbReference>
<dbReference type="PANTHER" id="PTHR36166:SF1">
    <property type="entry name" value="SRPBCC DOMAIN-CONTAINING PROTEIN"/>
    <property type="match status" value="1"/>
</dbReference>
<gene>
    <name evidence="1" type="ORF">ENN50_09780</name>
</gene>
<sequence length="147" mass="16821">MKEIRTGITILAPREHVWDVLTDFGRWGEWNPLIPKVSGQLEIGARLDIQVRFPLLPPMPIETIVASLHPGQDFSWRGRIISGQLAEGVHFFELRPDRDGSTLFVNRELFAGAASATLIWPVQRMLSEGYRRMNESLKRYIEQGFCC</sequence>
<evidence type="ECO:0000313" key="1">
    <source>
        <dbReference type="EMBL" id="HED31942.1"/>
    </source>
</evidence>
<protein>
    <submittedName>
        <fullName evidence="1">SRPBCC domain-containing protein</fullName>
    </submittedName>
</protein>
<dbReference type="EMBL" id="DSBW01000221">
    <property type="protein sequence ID" value="HED31942.1"/>
    <property type="molecule type" value="Genomic_DNA"/>
</dbReference>